<dbReference type="Proteomes" id="UP000439903">
    <property type="component" value="Unassembled WGS sequence"/>
</dbReference>
<keyword evidence="1" id="KW-0472">Membrane</keyword>
<keyword evidence="3" id="KW-1185">Reference proteome</keyword>
<sequence length="275" mass="31817">MMNYYYFYYLVIIIISNSISVFGQNQEIRTYREVITKPVVFTPEFYRTVSHTELPIVKDELSITLKINLAGHAPYCITVFHKGILLMTFLKTSSVKLKLYFHLDKTKENCTPSLFLSPNESALIPSITITSIPWYNFSIANLVLNQWHHIAYTLSDPEKRLNIYIDGKWVGSLSIQNVQNQSIIFNDSPLYIGKHPLYDGINGQISNFRYYNYCLSHNEVLMDYLGDDPTKSIVDESPIRFFGGLGIGIFLCMAVFICSYYIKHSIRRPRGYRPI</sequence>
<keyword evidence="2" id="KW-0430">Lectin</keyword>
<keyword evidence="1" id="KW-1133">Transmembrane helix</keyword>
<evidence type="ECO:0000256" key="1">
    <source>
        <dbReference type="SAM" id="Phobius"/>
    </source>
</evidence>
<dbReference type="OrthoDB" id="2321210at2759"/>
<organism evidence="2 3">
    <name type="scientific">Gigaspora margarita</name>
    <dbReference type="NCBI Taxonomy" id="4874"/>
    <lineage>
        <taxon>Eukaryota</taxon>
        <taxon>Fungi</taxon>
        <taxon>Fungi incertae sedis</taxon>
        <taxon>Mucoromycota</taxon>
        <taxon>Glomeromycotina</taxon>
        <taxon>Glomeromycetes</taxon>
        <taxon>Diversisporales</taxon>
        <taxon>Gigasporaceae</taxon>
        <taxon>Gigaspora</taxon>
    </lineage>
</organism>
<dbReference type="InterPro" id="IPR013320">
    <property type="entry name" value="ConA-like_dom_sf"/>
</dbReference>
<dbReference type="GO" id="GO:0030246">
    <property type="term" value="F:carbohydrate binding"/>
    <property type="evidence" value="ECO:0007669"/>
    <property type="project" value="UniProtKB-KW"/>
</dbReference>
<feature type="transmembrane region" description="Helical" evidence="1">
    <location>
        <begin position="241"/>
        <end position="262"/>
    </location>
</feature>
<protein>
    <submittedName>
        <fullName evidence="2">Concanavalin A-like lectin/glucanase</fullName>
    </submittedName>
</protein>
<dbReference type="EMBL" id="WTPW01000395">
    <property type="protein sequence ID" value="KAF0515536.1"/>
    <property type="molecule type" value="Genomic_DNA"/>
</dbReference>
<dbReference type="AlphaFoldDB" id="A0A8H4EMB1"/>
<name>A0A8H4EMB1_GIGMA</name>
<accession>A0A8H4EMB1</accession>
<proteinExistence type="predicted"/>
<dbReference type="SUPFAM" id="SSF49899">
    <property type="entry name" value="Concanavalin A-like lectins/glucanases"/>
    <property type="match status" value="1"/>
</dbReference>
<dbReference type="Gene3D" id="2.60.120.200">
    <property type="match status" value="1"/>
</dbReference>
<evidence type="ECO:0000313" key="3">
    <source>
        <dbReference type="Proteomes" id="UP000439903"/>
    </source>
</evidence>
<gene>
    <name evidence="2" type="ORF">F8M41_017303</name>
</gene>
<dbReference type="Pfam" id="PF13385">
    <property type="entry name" value="Laminin_G_3"/>
    <property type="match status" value="1"/>
</dbReference>
<comment type="caution">
    <text evidence="2">The sequence shown here is derived from an EMBL/GenBank/DDBJ whole genome shotgun (WGS) entry which is preliminary data.</text>
</comment>
<reference evidence="2 3" key="1">
    <citation type="journal article" date="2019" name="Environ. Microbiol.">
        <title>At the nexus of three kingdoms: the genome of the mycorrhizal fungus Gigaspora margarita provides insights into plant, endobacterial and fungal interactions.</title>
        <authorList>
            <person name="Venice F."/>
            <person name="Ghignone S."/>
            <person name="Salvioli di Fossalunga A."/>
            <person name="Amselem J."/>
            <person name="Novero M."/>
            <person name="Xianan X."/>
            <person name="Sedzielewska Toro K."/>
            <person name="Morin E."/>
            <person name="Lipzen A."/>
            <person name="Grigoriev I.V."/>
            <person name="Henrissat B."/>
            <person name="Martin F.M."/>
            <person name="Bonfante P."/>
        </authorList>
    </citation>
    <scope>NUCLEOTIDE SEQUENCE [LARGE SCALE GENOMIC DNA]</scope>
    <source>
        <strain evidence="2 3">BEG34</strain>
    </source>
</reference>
<keyword evidence="1" id="KW-0812">Transmembrane</keyword>
<feature type="transmembrane region" description="Helical" evidence="1">
    <location>
        <begin position="6"/>
        <end position="23"/>
    </location>
</feature>
<evidence type="ECO:0000313" key="2">
    <source>
        <dbReference type="EMBL" id="KAF0515536.1"/>
    </source>
</evidence>